<gene>
    <name evidence="1" type="ORF">AYI68_g6768</name>
</gene>
<feature type="non-terminal residue" evidence="1">
    <location>
        <position position="58"/>
    </location>
</feature>
<sequence length="58" mass="6472">MMGKVVVVSNVPNPESWQLKKANKLADSYEYVVNDLLSVTFADKKNVVLGPRCDLSNF</sequence>
<reference evidence="1 2" key="1">
    <citation type="journal article" date="2016" name="Mol. Biol. Evol.">
        <title>Genome-Wide Survey of Gut Fungi (Harpellales) Reveals the First Horizontally Transferred Ubiquitin Gene from a Mosquito Host.</title>
        <authorList>
            <person name="Wang Y."/>
            <person name="White M.M."/>
            <person name="Kvist S."/>
            <person name="Moncalvo J.M."/>
        </authorList>
    </citation>
    <scope>NUCLEOTIDE SEQUENCE [LARGE SCALE GENOMIC DNA]</scope>
    <source>
        <strain evidence="1 2">ALG-7-W6</strain>
    </source>
</reference>
<keyword evidence="2" id="KW-1185">Reference proteome</keyword>
<name>A0A1R0GQK2_9FUNG</name>
<comment type="caution">
    <text evidence="1">The sequence shown here is derived from an EMBL/GenBank/DDBJ whole genome shotgun (WGS) entry which is preliminary data.</text>
</comment>
<organism evidence="1 2">
    <name type="scientific">Smittium mucronatum</name>
    <dbReference type="NCBI Taxonomy" id="133383"/>
    <lineage>
        <taxon>Eukaryota</taxon>
        <taxon>Fungi</taxon>
        <taxon>Fungi incertae sedis</taxon>
        <taxon>Zoopagomycota</taxon>
        <taxon>Kickxellomycotina</taxon>
        <taxon>Harpellomycetes</taxon>
        <taxon>Harpellales</taxon>
        <taxon>Legeriomycetaceae</taxon>
        <taxon>Smittium</taxon>
    </lineage>
</organism>
<proteinExistence type="predicted"/>
<accession>A0A1R0GQK2</accession>
<dbReference type="Proteomes" id="UP000187455">
    <property type="component" value="Unassembled WGS sequence"/>
</dbReference>
<evidence type="ECO:0000313" key="2">
    <source>
        <dbReference type="Proteomes" id="UP000187455"/>
    </source>
</evidence>
<evidence type="ECO:0000313" key="1">
    <source>
        <dbReference type="EMBL" id="OLY79169.1"/>
    </source>
</evidence>
<dbReference type="AlphaFoldDB" id="A0A1R0GQK2"/>
<protein>
    <submittedName>
        <fullName evidence="1">Uncharacterized protein</fullName>
    </submittedName>
</protein>
<dbReference type="EMBL" id="LSSL01004861">
    <property type="protein sequence ID" value="OLY79169.1"/>
    <property type="molecule type" value="Genomic_DNA"/>
</dbReference>